<organism evidence="8 9">
    <name type="scientific">Durio zibethinus</name>
    <name type="common">Durian</name>
    <dbReference type="NCBI Taxonomy" id="66656"/>
    <lineage>
        <taxon>Eukaryota</taxon>
        <taxon>Viridiplantae</taxon>
        <taxon>Streptophyta</taxon>
        <taxon>Embryophyta</taxon>
        <taxon>Tracheophyta</taxon>
        <taxon>Spermatophyta</taxon>
        <taxon>Magnoliopsida</taxon>
        <taxon>eudicotyledons</taxon>
        <taxon>Gunneridae</taxon>
        <taxon>Pentapetalae</taxon>
        <taxon>rosids</taxon>
        <taxon>malvids</taxon>
        <taxon>Malvales</taxon>
        <taxon>Malvaceae</taxon>
        <taxon>Helicteroideae</taxon>
        <taxon>Durio</taxon>
    </lineage>
</organism>
<evidence type="ECO:0000256" key="5">
    <source>
        <dbReference type="ARBA" id="ARBA00023242"/>
    </source>
</evidence>
<sequence length="213" mass="23817">MLEAMSSKYNMLHQAYLLESNSQLPAGCSGFTRIGSCDEYLNKRLRREVPAVPKTSKVFLVTDPRDNSLIVKDGFQWRKCGEKVTKHNPSPRAYIRCSMAPGCPVKKKVQRCVEDKSFLLATNEEHHNHDNVNSTPGQYLSSANCSVILSTTSIPYPVLDNPFPPTITLDLTLSGSNIENSRNLRDVMQDYSTSNDDNNKRVEGCVSSLTKRS</sequence>
<dbReference type="Proteomes" id="UP000515121">
    <property type="component" value="Unplaced"/>
</dbReference>
<dbReference type="OrthoDB" id="1931489at2759"/>
<dbReference type="GO" id="GO:0003700">
    <property type="term" value="F:DNA-binding transcription factor activity"/>
    <property type="evidence" value="ECO:0007669"/>
    <property type="project" value="InterPro"/>
</dbReference>
<evidence type="ECO:0000256" key="2">
    <source>
        <dbReference type="ARBA" id="ARBA00023015"/>
    </source>
</evidence>
<keyword evidence="5" id="KW-0539">Nucleus</keyword>
<dbReference type="InterPro" id="IPR036576">
    <property type="entry name" value="WRKY_dom_sf"/>
</dbReference>
<comment type="subcellular location">
    <subcellularLocation>
        <location evidence="1">Nucleus</location>
    </subcellularLocation>
</comment>
<feature type="region of interest" description="Disordered" evidence="6">
    <location>
        <begin position="189"/>
        <end position="213"/>
    </location>
</feature>
<reference evidence="9" key="1">
    <citation type="submission" date="2025-08" db="UniProtKB">
        <authorList>
            <consortium name="RefSeq"/>
        </authorList>
    </citation>
    <scope>IDENTIFICATION</scope>
    <source>
        <tissue evidence="9">Fruit stalk</tissue>
    </source>
</reference>
<dbReference type="Pfam" id="PF03106">
    <property type="entry name" value="WRKY"/>
    <property type="match status" value="1"/>
</dbReference>
<evidence type="ECO:0000313" key="8">
    <source>
        <dbReference type="Proteomes" id="UP000515121"/>
    </source>
</evidence>
<dbReference type="RefSeq" id="XP_022756308.1">
    <property type="nucleotide sequence ID" value="XM_022900573.1"/>
</dbReference>
<dbReference type="PANTHER" id="PTHR31429:SF38">
    <property type="entry name" value="WRKY TRANSCRIPTION FACTOR 40-RELATED"/>
    <property type="match status" value="1"/>
</dbReference>
<evidence type="ECO:0000256" key="6">
    <source>
        <dbReference type="SAM" id="MobiDB-lite"/>
    </source>
</evidence>
<dbReference type="InterPro" id="IPR003657">
    <property type="entry name" value="WRKY_dom"/>
</dbReference>
<dbReference type="GO" id="GO:0005634">
    <property type="term" value="C:nucleus"/>
    <property type="evidence" value="ECO:0007669"/>
    <property type="project" value="UniProtKB-SubCell"/>
</dbReference>
<keyword evidence="2" id="KW-0805">Transcription regulation</keyword>
<dbReference type="InterPro" id="IPR044810">
    <property type="entry name" value="WRKY_plant"/>
</dbReference>
<evidence type="ECO:0000313" key="9">
    <source>
        <dbReference type="RefSeq" id="XP_022756308.1"/>
    </source>
</evidence>
<dbReference type="GeneID" id="111304057"/>
<gene>
    <name evidence="9" type="primary">LOC111304057</name>
</gene>
<name>A0A6P5ZU28_DURZI</name>
<evidence type="ECO:0000256" key="3">
    <source>
        <dbReference type="ARBA" id="ARBA00023125"/>
    </source>
</evidence>
<dbReference type="AlphaFoldDB" id="A0A6P5ZU28"/>
<accession>A0A6P5ZU28</accession>
<dbReference type="SUPFAM" id="SSF118290">
    <property type="entry name" value="WRKY DNA-binding domain"/>
    <property type="match status" value="1"/>
</dbReference>
<protein>
    <submittedName>
        <fullName evidence="9">WRKY transcription factor WRKY76-like</fullName>
    </submittedName>
</protein>
<evidence type="ECO:0000256" key="4">
    <source>
        <dbReference type="ARBA" id="ARBA00023163"/>
    </source>
</evidence>
<dbReference type="GO" id="GO:0043565">
    <property type="term" value="F:sequence-specific DNA binding"/>
    <property type="evidence" value="ECO:0007669"/>
    <property type="project" value="InterPro"/>
</dbReference>
<dbReference type="PROSITE" id="PS50811">
    <property type="entry name" value="WRKY"/>
    <property type="match status" value="1"/>
</dbReference>
<evidence type="ECO:0000259" key="7">
    <source>
        <dbReference type="PROSITE" id="PS50811"/>
    </source>
</evidence>
<evidence type="ECO:0000256" key="1">
    <source>
        <dbReference type="ARBA" id="ARBA00004123"/>
    </source>
</evidence>
<keyword evidence="8" id="KW-1185">Reference proteome</keyword>
<proteinExistence type="predicted"/>
<keyword evidence="3" id="KW-0238">DNA-binding</keyword>
<dbReference type="Gene3D" id="2.20.25.80">
    <property type="entry name" value="WRKY domain"/>
    <property type="match status" value="1"/>
</dbReference>
<feature type="domain" description="WRKY" evidence="7">
    <location>
        <begin position="66"/>
        <end position="132"/>
    </location>
</feature>
<keyword evidence="4" id="KW-0804">Transcription</keyword>
<dbReference type="PANTHER" id="PTHR31429">
    <property type="entry name" value="WRKY TRANSCRIPTION FACTOR 36-RELATED"/>
    <property type="match status" value="1"/>
</dbReference>
<dbReference type="KEGG" id="dzi:111304057"/>
<dbReference type="SMART" id="SM00774">
    <property type="entry name" value="WRKY"/>
    <property type="match status" value="1"/>
</dbReference>